<reference evidence="4" key="1">
    <citation type="submission" date="2017-02" db="EMBL/GenBank/DDBJ databases">
        <title>Comparative genomics and description of representatives of a novel lineage of planctomycetes thriving in anoxic sediments.</title>
        <authorList>
            <person name="Spring S."/>
            <person name="Bunk B."/>
            <person name="Sproer C."/>
        </authorList>
    </citation>
    <scope>NUCLEOTIDE SEQUENCE [LARGE SCALE GENOMIC DNA]</scope>
    <source>
        <strain evidence="4">ST-NAGAB-D1</strain>
    </source>
</reference>
<feature type="transmembrane region" description="Helical" evidence="1">
    <location>
        <begin position="18"/>
        <end position="36"/>
    </location>
</feature>
<dbReference type="InterPro" id="IPR007160">
    <property type="entry name" value="DUF362"/>
</dbReference>
<gene>
    <name evidence="3" type="ORF">STSP2_00160</name>
</gene>
<dbReference type="Pfam" id="PF04015">
    <property type="entry name" value="DUF362"/>
    <property type="match status" value="1"/>
</dbReference>
<proteinExistence type="predicted"/>
<evidence type="ECO:0000256" key="1">
    <source>
        <dbReference type="SAM" id="Phobius"/>
    </source>
</evidence>
<evidence type="ECO:0000313" key="3">
    <source>
        <dbReference type="EMBL" id="AQT67022.1"/>
    </source>
</evidence>
<dbReference type="RefSeq" id="WP_205847951.1">
    <property type="nucleotide sequence ID" value="NZ_CP019791.1"/>
</dbReference>
<dbReference type="EMBL" id="CP019791">
    <property type="protein sequence ID" value="AQT67022.1"/>
    <property type="molecule type" value="Genomic_DNA"/>
</dbReference>
<feature type="domain" description="DUF362" evidence="2">
    <location>
        <begin position="97"/>
        <end position="294"/>
    </location>
</feature>
<dbReference type="InterPro" id="IPR006311">
    <property type="entry name" value="TAT_signal"/>
</dbReference>
<sequence>MQANNDKNIDRRDFMKRAAGGAGIIAASAIGAGLLYDKAGPRIRPKREQVHLPDFSVPALEGKIMCVAKGSDRGANVKKAIDQLGGIERFIKPGETVLIKPNVAFASPPTLGATTNPELIEAVVKLCYDRGKASQVIVTDNSINDPASCFRLSGVGDAAQKSGARIILPRPGMFEHTTLKEGKLIRDWPVLWEAFGGVDKVIGITPVKDHHRSGASMTMKNWYGLLGGRRNIFHQNIHTIIEELARMVTPTMVILDGTTVMMSNGPTGGSVSDLRKKNELIVCTDQVAADSYGASLLERSIEELPHLEMAAKAGVGTIDYQSLKPIFVDVQG</sequence>
<accession>A0A1U9NGG7</accession>
<dbReference type="Proteomes" id="UP000189674">
    <property type="component" value="Chromosome"/>
</dbReference>
<dbReference type="AlphaFoldDB" id="A0A1U9NGG7"/>
<name>A0A1U9NGG7_9BACT</name>
<evidence type="ECO:0000259" key="2">
    <source>
        <dbReference type="Pfam" id="PF04015"/>
    </source>
</evidence>
<evidence type="ECO:0000313" key="4">
    <source>
        <dbReference type="Proteomes" id="UP000189674"/>
    </source>
</evidence>
<protein>
    <recommendedName>
        <fullName evidence="2">DUF362 domain-containing protein</fullName>
    </recommendedName>
</protein>
<dbReference type="STRING" id="1936003.STSP2_00160"/>
<keyword evidence="1" id="KW-0472">Membrane</keyword>
<keyword evidence="1" id="KW-1133">Transmembrane helix</keyword>
<dbReference type="KEGG" id="alus:STSP2_00160"/>
<keyword evidence="4" id="KW-1185">Reference proteome</keyword>
<dbReference type="PROSITE" id="PS51318">
    <property type="entry name" value="TAT"/>
    <property type="match status" value="1"/>
</dbReference>
<keyword evidence="1" id="KW-0812">Transmembrane</keyword>
<organism evidence="3 4">
    <name type="scientific">Anaerohalosphaera lusitana</name>
    <dbReference type="NCBI Taxonomy" id="1936003"/>
    <lineage>
        <taxon>Bacteria</taxon>
        <taxon>Pseudomonadati</taxon>
        <taxon>Planctomycetota</taxon>
        <taxon>Phycisphaerae</taxon>
        <taxon>Sedimentisphaerales</taxon>
        <taxon>Anaerohalosphaeraceae</taxon>
        <taxon>Anaerohalosphaera</taxon>
    </lineage>
</organism>